<evidence type="ECO:0000313" key="1">
    <source>
        <dbReference type="EMBL" id="HAT3807685.1"/>
    </source>
</evidence>
<dbReference type="Proteomes" id="UP000865968">
    <property type="component" value="Unassembled WGS sequence"/>
</dbReference>
<evidence type="ECO:0000313" key="2">
    <source>
        <dbReference type="Proteomes" id="UP000865968"/>
    </source>
</evidence>
<name>A0AAN5RYS9_MORMO</name>
<accession>A0AAN5RYS9</accession>
<reference evidence="1" key="1">
    <citation type="journal article" date="2018" name="Genome Biol.">
        <title>SKESA: strategic k-mer extension for scrupulous assemblies.</title>
        <authorList>
            <person name="Souvorov A."/>
            <person name="Agarwala R."/>
            <person name="Lipman D.J."/>
        </authorList>
    </citation>
    <scope>NUCLEOTIDE SEQUENCE</scope>
    <source>
        <strain evidence="1">Morganella morganii ARLG-3209</strain>
    </source>
</reference>
<sequence length="130" mass="14328">MGIKSDDFNIYESIRFFTGTENSVGYVRDFYRGTSKVFGGDDLLGDKIYASVDIALSLRGLLGKFSEPSKKSLIATSKVGPFTFKNYDSAHTGKIFKAVNNDFITGLQKASKLAISIEVINDVISFNTIY</sequence>
<dbReference type="InterPro" id="IPR025320">
    <property type="entry name" value="DUF4225"/>
</dbReference>
<dbReference type="Pfam" id="PF13988">
    <property type="entry name" value="DUF4225"/>
    <property type="match status" value="1"/>
</dbReference>
<protein>
    <submittedName>
        <fullName evidence="1">DUF4225 domain-containing protein</fullName>
    </submittedName>
</protein>
<dbReference type="AlphaFoldDB" id="A0AAN5RYS9"/>
<comment type="caution">
    <text evidence="1">The sequence shown here is derived from an EMBL/GenBank/DDBJ whole genome shotgun (WGS) entry which is preliminary data.</text>
</comment>
<dbReference type="EMBL" id="DACSWI010000001">
    <property type="protein sequence ID" value="HAT3807685.1"/>
    <property type="molecule type" value="Genomic_DNA"/>
</dbReference>
<gene>
    <name evidence="1" type="ORF">I8608_000480</name>
</gene>
<organism evidence="1 2">
    <name type="scientific">Morganella morganii</name>
    <name type="common">Proteus morganii</name>
    <dbReference type="NCBI Taxonomy" id="582"/>
    <lineage>
        <taxon>Bacteria</taxon>
        <taxon>Pseudomonadati</taxon>
        <taxon>Pseudomonadota</taxon>
        <taxon>Gammaproteobacteria</taxon>
        <taxon>Enterobacterales</taxon>
        <taxon>Morganellaceae</taxon>
        <taxon>Morganella</taxon>
    </lineage>
</organism>
<proteinExistence type="predicted"/>
<reference evidence="1" key="2">
    <citation type="submission" date="2020-10" db="EMBL/GenBank/DDBJ databases">
        <authorList>
            <consortium name="NCBI Pathogen Detection Project"/>
        </authorList>
    </citation>
    <scope>NUCLEOTIDE SEQUENCE</scope>
    <source>
        <strain evidence="1">Morganella morganii ARLG-3209</strain>
    </source>
</reference>